<accession>A0A080MH87</accession>
<organism evidence="6 7">
    <name type="scientific">Candidatus Accumulibacter cognatus</name>
    <dbReference type="NCBI Taxonomy" id="2954383"/>
    <lineage>
        <taxon>Bacteria</taxon>
        <taxon>Pseudomonadati</taxon>
        <taxon>Pseudomonadota</taxon>
        <taxon>Betaproteobacteria</taxon>
        <taxon>Candidatus Accumulibacter</taxon>
    </lineage>
</organism>
<dbReference type="NCBIfam" id="TIGR01881">
    <property type="entry name" value="cas_Cmr5"/>
    <property type="match status" value="1"/>
</dbReference>
<dbReference type="RefSeq" id="WP_034949357.1">
    <property type="nucleotide sequence ID" value="NZ_JDST02000051.1"/>
</dbReference>
<proteinExistence type="inferred from homology"/>
<comment type="similarity">
    <text evidence="2">Belongs to the CRISPR system Cmr5 family.</text>
</comment>
<dbReference type="InterPro" id="IPR023101">
    <property type="entry name" value="AF1862-like_dom_sf"/>
</dbReference>
<dbReference type="GO" id="GO:0005737">
    <property type="term" value="C:cytoplasm"/>
    <property type="evidence" value="ECO:0007669"/>
    <property type="project" value="UniProtKB-SubCell"/>
</dbReference>
<dbReference type="Proteomes" id="UP000021315">
    <property type="component" value="Unassembled WGS sequence"/>
</dbReference>
<evidence type="ECO:0000256" key="2">
    <source>
        <dbReference type="ARBA" id="ARBA00006161"/>
    </source>
</evidence>
<dbReference type="EMBL" id="JDST02000051">
    <property type="protein sequence ID" value="KFB76594.1"/>
    <property type="molecule type" value="Genomic_DNA"/>
</dbReference>
<dbReference type="STRING" id="1453999.AW06_002348"/>
<comment type="subcellular location">
    <subcellularLocation>
        <location evidence="1">Cytoplasm</location>
    </subcellularLocation>
</comment>
<keyword evidence="7" id="KW-1185">Reference proteome</keyword>
<dbReference type="InterPro" id="IPR010160">
    <property type="entry name" value="CRISPR-assoc_prot_Cmr5"/>
</dbReference>
<evidence type="ECO:0000256" key="5">
    <source>
        <dbReference type="ARBA" id="ARBA00030001"/>
    </source>
</evidence>
<evidence type="ECO:0000256" key="1">
    <source>
        <dbReference type="ARBA" id="ARBA00004496"/>
    </source>
</evidence>
<dbReference type="AlphaFoldDB" id="A0A080MH87"/>
<protein>
    <recommendedName>
        <fullName evidence="5">CRISPR type III-B/RAMP module-associated protein Cmr5</fullName>
    </recommendedName>
</protein>
<evidence type="ECO:0000256" key="4">
    <source>
        <dbReference type="ARBA" id="ARBA00023118"/>
    </source>
</evidence>
<reference evidence="6" key="1">
    <citation type="submission" date="2014-02" db="EMBL/GenBank/DDBJ databases">
        <title>Expanding our view of genomic diversity in Candidatus Accumulibacter clades.</title>
        <authorList>
            <person name="Skennerton C.T."/>
            <person name="Barr J.J."/>
            <person name="Slater F.R."/>
            <person name="Bond P.L."/>
            <person name="Tyson G.W."/>
        </authorList>
    </citation>
    <scope>NUCLEOTIDE SEQUENCE [LARGE SCALE GENOMIC DNA]</scope>
</reference>
<sequence>METRNQKHARAAYARVKAVEGWPVEKKYGALALNFPVMVLQSGLAQATGFLLAKGREEHLRYLDDLADVLGEGNGQGFHGKIIASDLGDYQDLTRRTLEAAGWFKRYAQGILKAESTDGEST</sequence>
<evidence type="ECO:0000256" key="3">
    <source>
        <dbReference type="ARBA" id="ARBA00022490"/>
    </source>
</evidence>
<dbReference type="CDD" id="cd09749">
    <property type="entry name" value="Cmr5_III-B"/>
    <property type="match status" value="1"/>
</dbReference>
<evidence type="ECO:0000313" key="6">
    <source>
        <dbReference type="EMBL" id="KFB76594.1"/>
    </source>
</evidence>
<name>A0A080MH87_9PROT</name>
<keyword evidence="4" id="KW-0051">Antiviral defense</keyword>
<comment type="caution">
    <text evidence="6">The sequence shown here is derived from an EMBL/GenBank/DDBJ whole genome shotgun (WGS) entry which is preliminary data.</text>
</comment>
<dbReference type="SUPFAM" id="SSF158568">
    <property type="entry name" value="AF1862-like"/>
    <property type="match status" value="1"/>
</dbReference>
<dbReference type="GO" id="GO:0051607">
    <property type="term" value="P:defense response to virus"/>
    <property type="evidence" value="ECO:0007669"/>
    <property type="project" value="UniProtKB-KW"/>
</dbReference>
<evidence type="ECO:0000313" key="7">
    <source>
        <dbReference type="Proteomes" id="UP000021315"/>
    </source>
</evidence>
<dbReference type="Pfam" id="PF09701">
    <property type="entry name" value="Cas_Cmr5"/>
    <property type="match status" value="1"/>
</dbReference>
<dbReference type="Gene3D" id="1.10.520.30">
    <property type="entry name" value="AF1862-like domain"/>
    <property type="match status" value="1"/>
</dbReference>
<keyword evidence="3" id="KW-0963">Cytoplasm</keyword>
<gene>
    <name evidence="6" type="primary">cmr5</name>
    <name evidence="6" type="ORF">AW06_002348</name>
</gene>